<sequence length="20" mass="2366">SLKEKIRLRCLTGCWSVLEM</sequence>
<name>A0A392TFW7_9FABA</name>
<feature type="non-terminal residue" evidence="1">
    <location>
        <position position="1"/>
    </location>
</feature>
<dbReference type="Proteomes" id="UP000265520">
    <property type="component" value="Unassembled WGS sequence"/>
</dbReference>
<organism evidence="1 2">
    <name type="scientific">Trifolium medium</name>
    <dbReference type="NCBI Taxonomy" id="97028"/>
    <lineage>
        <taxon>Eukaryota</taxon>
        <taxon>Viridiplantae</taxon>
        <taxon>Streptophyta</taxon>
        <taxon>Embryophyta</taxon>
        <taxon>Tracheophyta</taxon>
        <taxon>Spermatophyta</taxon>
        <taxon>Magnoliopsida</taxon>
        <taxon>eudicotyledons</taxon>
        <taxon>Gunneridae</taxon>
        <taxon>Pentapetalae</taxon>
        <taxon>rosids</taxon>
        <taxon>fabids</taxon>
        <taxon>Fabales</taxon>
        <taxon>Fabaceae</taxon>
        <taxon>Papilionoideae</taxon>
        <taxon>50 kb inversion clade</taxon>
        <taxon>NPAAA clade</taxon>
        <taxon>Hologalegina</taxon>
        <taxon>IRL clade</taxon>
        <taxon>Trifolieae</taxon>
        <taxon>Trifolium</taxon>
    </lineage>
</organism>
<accession>A0A392TFW7</accession>
<reference evidence="1 2" key="1">
    <citation type="journal article" date="2018" name="Front. Plant Sci.">
        <title>Red Clover (Trifolium pratense) and Zigzag Clover (T. medium) - A Picture of Genomic Similarities and Differences.</title>
        <authorList>
            <person name="Dluhosova J."/>
            <person name="Istvanek J."/>
            <person name="Nedelnik J."/>
            <person name="Repkova J."/>
        </authorList>
    </citation>
    <scope>NUCLEOTIDE SEQUENCE [LARGE SCALE GENOMIC DNA]</scope>
    <source>
        <strain evidence="2">cv. 10/8</strain>
        <tissue evidence="1">Leaf</tissue>
    </source>
</reference>
<protein>
    <submittedName>
        <fullName evidence="1">Uncharacterized protein</fullName>
    </submittedName>
</protein>
<dbReference type="EMBL" id="LXQA010574357">
    <property type="protein sequence ID" value="MCI60043.1"/>
    <property type="molecule type" value="Genomic_DNA"/>
</dbReference>
<dbReference type="AlphaFoldDB" id="A0A392TFW7"/>
<evidence type="ECO:0000313" key="1">
    <source>
        <dbReference type="EMBL" id="MCI60043.1"/>
    </source>
</evidence>
<proteinExistence type="predicted"/>
<evidence type="ECO:0000313" key="2">
    <source>
        <dbReference type="Proteomes" id="UP000265520"/>
    </source>
</evidence>
<comment type="caution">
    <text evidence="1">The sequence shown here is derived from an EMBL/GenBank/DDBJ whole genome shotgun (WGS) entry which is preliminary data.</text>
</comment>
<keyword evidence="2" id="KW-1185">Reference proteome</keyword>